<dbReference type="GO" id="GO:0016020">
    <property type="term" value="C:membrane"/>
    <property type="evidence" value="ECO:0007669"/>
    <property type="project" value="InterPro"/>
</dbReference>
<evidence type="ECO:0000313" key="1">
    <source>
        <dbReference type="EMBL" id="MBB5721381.1"/>
    </source>
</evidence>
<accession>A0A7W9BJB9</accession>
<dbReference type="Proteomes" id="UP000535415">
    <property type="component" value="Unassembled WGS sequence"/>
</dbReference>
<dbReference type="Pfam" id="PF03567">
    <property type="entry name" value="Sulfotransfer_2"/>
    <property type="match status" value="1"/>
</dbReference>
<dbReference type="Gene3D" id="3.40.50.300">
    <property type="entry name" value="P-loop containing nucleotide triphosphate hydrolases"/>
    <property type="match status" value="1"/>
</dbReference>
<dbReference type="RefSeq" id="WP_183526410.1">
    <property type="nucleotide sequence ID" value="NZ_JACIJM010000002.1"/>
</dbReference>
<comment type="caution">
    <text evidence="1">The sequence shown here is derived from an EMBL/GenBank/DDBJ whole genome shotgun (WGS) entry which is preliminary data.</text>
</comment>
<dbReference type="GO" id="GO:0008146">
    <property type="term" value="F:sulfotransferase activity"/>
    <property type="evidence" value="ECO:0007669"/>
    <property type="project" value="InterPro"/>
</dbReference>
<dbReference type="EMBL" id="JACIJM010000002">
    <property type="protein sequence ID" value="MBB5721381.1"/>
    <property type="molecule type" value="Genomic_DNA"/>
</dbReference>
<evidence type="ECO:0000313" key="2">
    <source>
        <dbReference type="Proteomes" id="UP000535415"/>
    </source>
</evidence>
<keyword evidence="2" id="KW-1185">Reference proteome</keyword>
<proteinExistence type="predicted"/>
<dbReference type="InterPro" id="IPR027417">
    <property type="entry name" value="P-loop_NTPase"/>
</dbReference>
<dbReference type="InterPro" id="IPR005331">
    <property type="entry name" value="Sulfotransferase"/>
</dbReference>
<dbReference type="SUPFAM" id="SSF52540">
    <property type="entry name" value="P-loop containing nucleoside triphosphate hydrolases"/>
    <property type="match status" value="1"/>
</dbReference>
<gene>
    <name evidence="1" type="ORF">FHS72_000988</name>
</gene>
<sequence>MSRFDYFVVFAEMRTGSNFLEANINSFDGLTCHGEAFNPHFVGFPNVDNILGVTRDMREADPIGLINTIKTKTQGLGGFRFFNNHDARALAEILPDPRCAKIVLTRNPIDSYVSWKIAKATGQWKLTNIKHARSSQVKFDAAEFEQHMADLQAFQVTLLNTLQKSGQTAFFVAYEDLQDVDVMNGLAAFLGTESRIDALDKKLKKQNPEPLEDKLVNFDAMAQALARMDRFNLNRTPNFEPRRGPNVPTFIAAPRAPLLYLPLKSGPVDVVTDWLSQLDDGAEVLTKFSQKSLRQWKSAYTDHRTFTVLRHPLSRAHAVFCDRILSTMNDSFPEIRASLIKQHGVPIPKFDPLRDPDAGYDMDAHKTAFLAFLGFLKKNLAGQTSLRVDPAWASQLSLLQGMADFTIPDLIVREDRMGHDLAILAAHIGRETMPGIPEVTDPHAQRLAEIYDADIEAAGRDVYQRDYVAFGFGNWA</sequence>
<dbReference type="AlphaFoldDB" id="A0A7W9BJB9"/>
<keyword evidence="1" id="KW-0808">Transferase</keyword>
<name>A0A7W9BJB9_9RHOB</name>
<reference evidence="1 2" key="1">
    <citation type="submission" date="2020-08" db="EMBL/GenBank/DDBJ databases">
        <title>Genomic Encyclopedia of Type Strains, Phase IV (KMG-IV): sequencing the most valuable type-strain genomes for metagenomic binning, comparative biology and taxonomic classification.</title>
        <authorList>
            <person name="Goeker M."/>
        </authorList>
    </citation>
    <scope>NUCLEOTIDE SEQUENCE [LARGE SCALE GENOMIC DNA]</scope>
    <source>
        <strain evidence="1 2">DSM 101064</strain>
    </source>
</reference>
<organism evidence="1 2">
    <name type="scientific">Yoonia ponticola</name>
    <dbReference type="NCBI Taxonomy" id="1524255"/>
    <lineage>
        <taxon>Bacteria</taxon>
        <taxon>Pseudomonadati</taxon>
        <taxon>Pseudomonadota</taxon>
        <taxon>Alphaproteobacteria</taxon>
        <taxon>Rhodobacterales</taxon>
        <taxon>Paracoccaceae</taxon>
        <taxon>Yoonia</taxon>
    </lineage>
</organism>
<protein>
    <submittedName>
        <fullName evidence="1">LPS sulfotransferase NodH</fullName>
    </submittedName>
</protein>